<evidence type="ECO:0000256" key="2">
    <source>
        <dbReference type="ARBA" id="ARBA00022737"/>
    </source>
</evidence>
<dbReference type="PANTHER" id="PTHR18763:SF0">
    <property type="entry name" value="WD REPEAT-CONTAINING PROTEIN 18"/>
    <property type="match status" value="1"/>
</dbReference>
<reference evidence="4 5" key="1">
    <citation type="submission" date="2018-11" db="EMBL/GenBank/DDBJ databases">
        <authorList>
            <consortium name="Pathogen Informatics"/>
        </authorList>
    </citation>
    <scope>NUCLEOTIDE SEQUENCE [LARGE SCALE GENOMIC DNA]</scope>
</reference>
<evidence type="ECO:0008006" key="6">
    <source>
        <dbReference type="Google" id="ProtNLM"/>
    </source>
</evidence>
<dbReference type="PANTHER" id="PTHR18763">
    <property type="entry name" value="WD-REPEAT PROTEIN 18"/>
    <property type="match status" value="1"/>
</dbReference>
<feature type="coiled-coil region" evidence="3">
    <location>
        <begin position="404"/>
        <end position="431"/>
    </location>
</feature>
<keyword evidence="5" id="KW-1185">Reference proteome</keyword>
<dbReference type="GO" id="GO:0006261">
    <property type="term" value="P:DNA-templated DNA replication"/>
    <property type="evidence" value="ECO:0007669"/>
    <property type="project" value="TreeGrafter"/>
</dbReference>
<dbReference type="AlphaFoldDB" id="A0A3P7H7W5"/>
<dbReference type="SUPFAM" id="SSF50998">
    <property type="entry name" value="Quinoprotein alcohol dehydrogenase-like"/>
    <property type="match status" value="1"/>
</dbReference>
<dbReference type="Gene3D" id="2.130.10.10">
    <property type="entry name" value="YVTN repeat-like/Quinoprotein amine dehydrogenase"/>
    <property type="match status" value="1"/>
</dbReference>
<dbReference type="OrthoDB" id="756370at2759"/>
<gene>
    <name evidence="4" type="ORF">TTAC_LOCUS6184</name>
</gene>
<evidence type="ECO:0000313" key="4">
    <source>
        <dbReference type="EMBL" id="VDM30352.1"/>
    </source>
</evidence>
<organism evidence="4 5">
    <name type="scientific">Hydatigena taeniaeformis</name>
    <name type="common">Feline tapeworm</name>
    <name type="synonym">Taenia taeniaeformis</name>
    <dbReference type="NCBI Taxonomy" id="6205"/>
    <lineage>
        <taxon>Eukaryota</taxon>
        <taxon>Metazoa</taxon>
        <taxon>Spiralia</taxon>
        <taxon>Lophotrochozoa</taxon>
        <taxon>Platyhelminthes</taxon>
        <taxon>Cestoda</taxon>
        <taxon>Eucestoda</taxon>
        <taxon>Cyclophyllidea</taxon>
        <taxon>Taeniidae</taxon>
        <taxon>Hydatigera</taxon>
    </lineage>
</organism>
<dbReference type="GO" id="GO:0005656">
    <property type="term" value="C:nuclear pre-replicative complex"/>
    <property type="evidence" value="ECO:0007669"/>
    <property type="project" value="TreeGrafter"/>
</dbReference>
<keyword evidence="3" id="KW-0175">Coiled coil</keyword>
<dbReference type="EMBL" id="UYWX01020295">
    <property type="protein sequence ID" value="VDM30352.1"/>
    <property type="molecule type" value="Genomic_DNA"/>
</dbReference>
<accession>A0A3P7H7W5</accession>
<dbReference type="GO" id="GO:0120330">
    <property type="term" value="C:rixosome complex"/>
    <property type="evidence" value="ECO:0007669"/>
    <property type="project" value="TreeGrafter"/>
</dbReference>
<dbReference type="InterPro" id="IPR045227">
    <property type="entry name" value="WDR18/Ipi3/RID3"/>
</dbReference>
<proteinExistence type="predicted"/>
<sequence>MHQTSQAPLLLTSAADCGKQEAILAWDPIAGNQVASFSGFAAASGTLTTSNGIVFSAVCRKPIIQSWSLQSSASFKRLTTKGVVNALAFSHDGFFMFLAIEKSIYVYQVCSGCLIAVLEASHMAPIGSLVVSQRQAGLPLPLLLSADTSGLVACWLALVSSGESFAIGSRDSTNISNEPESDNKHKPLCVLEESRPIRCLCVLPQDDRFIFAGTDNGVLHSIWLRDPKKPSACEVAFRRCFVDVELPSTEKAICHACASPVDSGLSLLAVSTLSGLVEILRQDACLVRLQSFSVVPPLSGNSGSPRITGLLMVTRPSWLLESQTALSSSAKPDASGSLESLRPAKRHLGWHVEDLLYLQLPNLKRDRISDDYLGDIYQDEFFLTTPSRSFALPIDTVRKCTASTSNTSAEVSTLRREKEALERRNGELMRILVANCLHY</sequence>
<keyword evidence="2" id="KW-0677">Repeat</keyword>
<name>A0A3P7H7W5_HYDTA</name>
<evidence type="ECO:0000256" key="3">
    <source>
        <dbReference type="SAM" id="Coils"/>
    </source>
</evidence>
<protein>
    <recommendedName>
        <fullName evidence="6">WD repeat-containing protein 18</fullName>
    </recommendedName>
</protein>
<keyword evidence="1" id="KW-0853">WD repeat</keyword>
<dbReference type="InterPro" id="IPR011047">
    <property type="entry name" value="Quinoprotein_ADH-like_sf"/>
</dbReference>
<dbReference type="Proteomes" id="UP000274429">
    <property type="component" value="Unassembled WGS sequence"/>
</dbReference>
<dbReference type="InterPro" id="IPR015943">
    <property type="entry name" value="WD40/YVTN_repeat-like_dom_sf"/>
</dbReference>
<evidence type="ECO:0000313" key="5">
    <source>
        <dbReference type="Proteomes" id="UP000274429"/>
    </source>
</evidence>
<evidence type="ECO:0000256" key="1">
    <source>
        <dbReference type="ARBA" id="ARBA00022574"/>
    </source>
</evidence>
<dbReference type="GO" id="GO:0006364">
    <property type="term" value="P:rRNA processing"/>
    <property type="evidence" value="ECO:0007669"/>
    <property type="project" value="TreeGrafter"/>
</dbReference>